<gene>
    <name evidence="1" type="ORF">CLV62_101486</name>
</gene>
<protein>
    <submittedName>
        <fullName evidence="1">Uncharacterized protein</fullName>
    </submittedName>
</protein>
<evidence type="ECO:0000313" key="1">
    <source>
        <dbReference type="EMBL" id="PXV69217.1"/>
    </source>
</evidence>
<dbReference type="RefSeq" id="WP_110309169.1">
    <property type="nucleotide sequence ID" value="NZ_QICL01000001.1"/>
</dbReference>
<dbReference type="EMBL" id="QICL01000001">
    <property type="protein sequence ID" value="PXV69217.1"/>
    <property type="molecule type" value="Genomic_DNA"/>
</dbReference>
<comment type="caution">
    <text evidence="1">The sequence shown here is derived from an EMBL/GenBank/DDBJ whole genome shotgun (WGS) entry which is preliminary data.</text>
</comment>
<evidence type="ECO:0000313" key="2">
    <source>
        <dbReference type="Proteomes" id="UP000247973"/>
    </source>
</evidence>
<sequence>MKTGLFSILTSAIRSIPFIANYLKNMEAIYSARFNADVPPTYPTVTTTESVLWEKNTLHIDSLADGDIYSNSTTAFEITENQDK</sequence>
<accession>A0A2V3PU29</accession>
<keyword evidence="2" id="KW-1185">Reference proteome</keyword>
<dbReference type="Proteomes" id="UP000247973">
    <property type="component" value="Unassembled WGS sequence"/>
</dbReference>
<organism evidence="1 2">
    <name type="scientific">Dysgonomonas alginatilytica</name>
    <dbReference type="NCBI Taxonomy" id="1605892"/>
    <lineage>
        <taxon>Bacteria</taxon>
        <taxon>Pseudomonadati</taxon>
        <taxon>Bacteroidota</taxon>
        <taxon>Bacteroidia</taxon>
        <taxon>Bacteroidales</taxon>
        <taxon>Dysgonomonadaceae</taxon>
        <taxon>Dysgonomonas</taxon>
    </lineage>
</organism>
<reference evidence="1 2" key="1">
    <citation type="submission" date="2018-03" db="EMBL/GenBank/DDBJ databases">
        <title>Genomic Encyclopedia of Archaeal and Bacterial Type Strains, Phase II (KMG-II): from individual species to whole genera.</title>
        <authorList>
            <person name="Goeker M."/>
        </authorList>
    </citation>
    <scope>NUCLEOTIDE SEQUENCE [LARGE SCALE GENOMIC DNA]</scope>
    <source>
        <strain evidence="1 2">DSM 100214</strain>
    </source>
</reference>
<proteinExistence type="predicted"/>
<name>A0A2V3PU29_9BACT</name>
<dbReference type="AlphaFoldDB" id="A0A2V3PU29"/>